<evidence type="ECO:0000256" key="3">
    <source>
        <dbReference type="HAMAP-Rule" id="MF_02068"/>
    </source>
</evidence>
<dbReference type="NCBIfam" id="NF001183">
    <property type="entry name" value="PRK00155.1-3"/>
    <property type="match status" value="1"/>
</dbReference>
<dbReference type="GO" id="GO:0016779">
    <property type="term" value="F:nucleotidyltransferase activity"/>
    <property type="evidence" value="ECO:0007669"/>
    <property type="project" value="UniProtKB-KW"/>
</dbReference>
<dbReference type="InterPro" id="IPR034709">
    <property type="entry name" value="TarI"/>
</dbReference>
<dbReference type="EC" id="2.7.7.40" evidence="3"/>
<name>A0ABX5LLC0_9BACT</name>
<dbReference type="Gene3D" id="3.90.550.10">
    <property type="entry name" value="Spore Coat Polysaccharide Biosynthesis Protein SpsA, Chain A"/>
    <property type="match status" value="1"/>
</dbReference>
<dbReference type="RefSeq" id="WP_106198442.1">
    <property type="nucleotide sequence ID" value="NZ_JAXEIU010000039.1"/>
</dbReference>
<proteinExistence type="inferred from homology"/>
<feature type="site" description="Positions ribitol 5-phosphate for the nucleophilic attack" evidence="3">
    <location>
        <position position="215"/>
    </location>
</feature>
<dbReference type="CDD" id="cd02516">
    <property type="entry name" value="CDP-ME_synthetase"/>
    <property type="match status" value="1"/>
</dbReference>
<comment type="function">
    <text evidence="3">Catalyzes the transfer of the cytidylyl group of CTP to D-ribitol 5-phosphate.</text>
</comment>
<keyword evidence="1 3" id="KW-0808">Transferase</keyword>
<keyword evidence="5" id="KW-1185">Reference proteome</keyword>
<dbReference type="Proteomes" id="UP000245523">
    <property type="component" value="Unassembled WGS sequence"/>
</dbReference>
<evidence type="ECO:0000256" key="2">
    <source>
        <dbReference type="ARBA" id="ARBA00022695"/>
    </source>
</evidence>
<dbReference type="SUPFAM" id="SSF53448">
    <property type="entry name" value="Nucleotide-diphospho-sugar transferases"/>
    <property type="match status" value="1"/>
</dbReference>
<protein>
    <recommendedName>
        <fullName evidence="3">Ribitol-5-phosphate cytidylyltransferase</fullName>
        <ecNumber evidence="3">2.7.7.40</ecNumber>
    </recommendedName>
</protein>
<accession>A0ABX5LLC0</accession>
<dbReference type="PANTHER" id="PTHR43015:SF1">
    <property type="entry name" value="D-RIBITOL-5-PHOSPHATE CYTIDYLYLTRANSFERASE"/>
    <property type="match status" value="1"/>
</dbReference>
<dbReference type="Pfam" id="PF01128">
    <property type="entry name" value="IspD"/>
    <property type="match status" value="1"/>
</dbReference>
<comment type="similarity">
    <text evidence="3">Belongs to the IspD/TarI cytidylyltransferase family. TarI subfamily.</text>
</comment>
<feature type="binding site" evidence="3">
    <location>
        <begin position="7"/>
        <end position="10"/>
    </location>
    <ligand>
        <name>CTP</name>
        <dbReference type="ChEBI" id="CHEBI:37563"/>
    </ligand>
</feature>
<dbReference type="PANTHER" id="PTHR43015">
    <property type="entry name" value="D-RIBITOL-5-PHOSPHATE CYTIDYLYLTRANSFERASE"/>
    <property type="match status" value="1"/>
</dbReference>
<gene>
    <name evidence="4" type="ORF">B0H50_13127</name>
</gene>
<sequence>MNVALIFAGGSGTRMNTKAKPKQFLILSGRAIIIHTLEYFENHPEIDAICVVCIEPWIPYLKTLLEKHNISKVKWIVPGGSTGQESIYHGIQAIHDAKISDDSIVLVHDGVRPLITEELITNCIECAKENGNAITVAPAVETIIRTDDNNKIADIYNRSYCHLARAPQCFKVGDFYKAHIQARSEGINDIIDSACLMKRYGHTLHMVEGPTENIKITTPMDFYLFRAIFEARENSQIFGL</sequence>
<dbReference type="EMBL" id="QGHD01000031">
    <property type="protein sequence ID" value="PWK93157.1"/>
    <property type="molecule type" value="Genomic_DNA"/>
</dbReference>
<reference evidence="4 5" key="1">
    <citation type="submission" date="2018-05" db="EMBL/GenBank/DDBJ databases">
        <title>Animal gut microbial communities from fecal samples from Wisconsin, USA.</title>
        <authorList>
            <person name="Neumann A."/>
        </authorList>
    </citation>
    <scope>NUCLEOTIDE SEQUENCE [LARGE SCALE GENOMIC DNA]</scope>
    <source>
        <strain evidence="4 5">UWS4</strain>
    </source>
</reference>
<feature type="site" description="Positions ribitol 5-phosphate for the nucleophilic attack" evidence="3">
    <location>
        <position position="158"/>
    </location>
</feature>
<dbReference type="InterPro" id="IPR018294">
    <property type="entry name" value="ISPD_synthase_CS"/>
</dbReference>
<comment type="catalytic activity">
    <reaction evidence="3">
        <text>D-ribitol 5-phosphate + CTP + H(+) = CDP-L-ribitol + diphosphate</text>
        <dbReference type="Rhea" id="RHEA:12456"/>
        <dbReference type="ChEBI" id="CHEBI:15378"/>
        <dbReference type="ChEBI" id="CHEBI:33019"/>
        <dbReference type="ChEBI" id="CHEBI:37563"/>
        <dbReference type="ChEBI" id="CHEBI:57608"/>
        <dbReference type="ChEBI" id="CHEBI:57695"/>
        <dbReference type="EC" id="2.7.7.40"/>
    </reaction>
</comment>
<dbReference type="HAMAP" id="MF_02068">
    <property type="entry name" value="TarI"/>
    <property type="match status" value="1"/>
</dbReference>
<feature type="binding site" evidence="3">
    <location>
        <begin position="80"/>
        <end position="86"/>
    </location>
    <ligand>
        <name>CTP</name>
        <dbReference type="ChEBI" id="CHEBI:37563"/>
    </ligand>
</feature>
<comment type="caution">
    <text evidence="3">Lacks conserved residue(s) required for the propagation of feature annotation.</text>
</comment>
<feature type="site" description="Transition state stabilizer" evidence="3">
    <location>
        <position position="22"/>
    </location>
</feature>
<evidence type="ECO:0000313" key="4">
    <source>
        <dbReference type="EMBL" id="PWK93157.1"/>
    </source>
</evidence>
<dbReference type="InterPro" id="IPR034683">
    <property type="entry name" value="IspD/TarI"/>
</dbReference>
<keyword evidence="2 3" id="KW-0548">Nucleotidyltransferase</keyword>
<dbReference type="InterPro" id="IPR029044">
    <property type="entry name" value="Nucleotide-diphossugar_trans"/>
</dbReference>
<organism evidence="4 5">
    <name type="scientific">Hallerella porci</name>
    <dbReference type="NCBI Taxonomy" id="1945871"/>
    <lineage>
        <taxon>Bacteria</taxon>
        <taxon>Pseudomonadati</taxon>
        <taxon>Fibrobacterota</taxon>
        <taxon>Fibrobacteria</taxon>
        <taxon>Fibrobacterales</taxon>
        <taxon>Fibrobacteraceae</taxon>
        <taxon>Hallerella</taxon>
    </lineage>
</organism>
<feature type="site" description="Transition state stabilizer" evidence="3">
    <location>
        <position position="14"/>
    </location>
</feature>
<evidence type="ECO:0000256" key="1">
    <source>
        <dbReference type="ARBA" id="ARBA00022679"/>
    </source>
</evidence>
<evidence type="ECO:0000313" key="5">
    <source>
        <dbReference type="Proteomes" id="UP000245523"/>
    </source>
</evidence>
<comment type="caution">
    <text evidence="4">The sequence shown here is derived from an EMBL/GenBank/DDBJ whole genome shotgun (WGS) entry which is preliminary data.</text>
</comment>
<dbReference type="PROSITE" id="PS01295">
    <property type="entry name" value="ISPD"/>
    <property type="match status" value="1"/>
</dbReference>